<evidence type="ECO:0000313" key="3">
    <source>
        <dbReference type="EMBL" id="BFP45288.1"/>
    </source>
</evidence>
<organism evidence="3">
    <name type="scientific">Kitasatospora sp. CMC57</name>
    <dbReference type="NCBI Taxonomy" id="3231513"/>
    <lineage>
        <taxon>Bacteria</taxon>
        <taxon>Bacillati</taxon>
        <taxon>Actinomycetota</taxon>
        <taxon>Actinomycetes</taxon>
        <taxon>Kitasatosporales</taxon>
        <taxon>Streptomycetaceae</taxon>
        <taxon>Kitasatospora</taxon>
    </lineage>
</organism>
<accession>A0AB33K043</accession>
<dbReference type="CDD" id="cd05233">
    <property type="entry name" value="SDR_c"/>
    <property type="match status" value="1"/>
</dbReference>
<dbReference type="GO" id="GO:0016491">
    <property type="term" value="F:oxidoreductase activity"/>
    <property type="evidence" value="ECO:0007669"/>
    <property type="project" value="UniProtKB-KW"/>
</dbReference>
<reference evidence="3" key="1">
    <citation type="submission" date="2024-07" db="EMBL/GenBank/DDBJ databases">
        <title>Complete genome sequences of cellulolytic bacteria, Kitasatospora sp. CMC57 and Streptomyces sp. CMC78, isolated from Japanese agricultural soil.</title>
        <authorList>
            <person name="Hashimoto T."/>
            <person name="Ito M."/>
            <person name="Iwamoto M."/>
            <person name="Fukahori D."/>
            <person name="Shoda T."/>
            <person name="Sakoda M."/>
            <person name="Morohoshi T."/>
            <person name="Mitsuboshi M."/>
            <person name="Nishizawa T."/>
        </authorList>
    </citation>
    <scope>NUCLEOTIDE SEQUENCE</scope>
    <source>
        <strain evidence="3">CMC57</strain>
    </source>
</reference>
<dbReference type="PANTHER" id="PTHR24321:SF8">
    <property type="entry name" value="ESTRADIOL 17-BETA-DEHYDROGENASE 8-RELATED"/>
    <property type="match status" value="1"/>
</dbReference>
<gene>
    <name evidence="3" type="ORF">KCMC57_16560</name>
</gene>
<name>A0AB33K043_9ACTN</name>
<dbReference type="NCBIfam" id="TIGR04504">
    <property type="entry name" value="SDR_subfam_2"/>
    <property type="match status" value="1"/>
</dbReference>
<dbReference type="AlphaFoldDB" id="A0AB33K043"/>
<protein>
    <submittedName>
        <fullName evidence="3">Mycofactocin-coupled SDR family oxidoreductase</fullName>
    </submittedName>
</protein>
<dbReference type="RefSeq" id="WP_407987808.1">
    <property type="nucleotide sequence ID" value="NZ_AP035881.2"/>
</dbReference>
<proteinExistence type="inferred from homology"/>
<dbReference type="InterPro" id="IPR030981">
    <property type="entry name" value="SDR_subfam_2"/>
</dbReference>
<dbReference type="PROSITE" id="PS00061">
    <property type="entry name" value="ADH_SHORT"/>
    <property type="match status" value="1"/>
</dbReference>
<dbReference type="InterPro" id="IPR036291">
    <property type="entry name" value="NAD(P)-bd_dom_sf"/>
</dbReference>
<dbReference type="Gene3D" id="3.40.50.720">
    <property type="entry name" value="NAD(P)-binding Rossmann-like Domain"/>
    <property type="match status" value="1"/>
</dbReference>
<sequence>MLNTDLSPRVALVTGAARGIGAAVVTQLADQGWQVVAVDVCEDLPGVGYPLGTKQQLLELAGRWPESVVPVVADVRDASALRAAVADAEHRFGGLDAAVAAAAVIAGGRPLWETTDTEWDVLLDIGVRGVANLAAAAVPALLRRPQPRTGRFVALASAAGHRGLWHLAAYNAAKHAVVGLVRGLATDLRGTGVTATAVSPGSTRTAMLDASAALYDLPDVEEFARHQLTERLLDPAEVAAAVCWLCDRGSSAITGTVVHADGGFTA</sequence>
<evidence type="ECO:0000256" key="1">
    <source>
        <dbReference type="ARBA" id="ARBA00006484"/>
    </source>
</evidence>
<dbReference type="NCBIfam" id="NF040491">
    <property type="entry name" value="SDR_subfam_4"/>
    <property type="match status" value="1"/>
</dbReference>
<dbReference type="PANTHER" id="PTHR24321">
    <property type="entry name" value="DEHYDROGENASES, SHORT CHAIN"/>
    <property type="match status" value="1"/>
</dbReference>
<dbReference type="Pfam" id="PF13561">
    <property type="entry name" value="adh_short_C2"/>
    <property type="match status" value="1"/>
</dbReference>
<dbReference type="InterPro" id="IPR002347">
    <property type="entry name" value="SDR_fam"/>
</dbReference>
<dbReference type="PRINTS" id="PR00081">
    <property type="entry name" value="GDHRDH"/>
</dbReference>
<dbReference type="FunFam" id="3.40.50.720:FF:000084">
    <property type="entry name" value="Short-chain dehydrogenase reductase"/>
    <property type="match status" value="1"/>
</dbReference>
<dbReference type="SUPFAM" id="SSF51735">
    <property type="entry name" value="NAD(P)-binding Rossmann-fold domains"/>
    <property type="match status" value="1"/>
</dbReference>
<comment type="similarity">
    <text evidence="1">Belongs to the short-chain dehydrogenases/reductases (SDR) family.</text>
</comment>
<evidence type="ECO:0000256" key="2">
    <source>
        <dbReference type="ARBA" id="ARBA00023002"/>
    </source>
</evidence>
<dbReference type="InterPro" id="IPR020904">
    <property type="entry name" value="Sc_DH/Rdtase_CS"/>
</dbReference>
<keyword evidence="2" id="KW-0560">Oxidoreductase</keyword>
<dbReference type="EMBL" id="AP035881">
    <property type="protein sequence ID" value="BFP45288.1"/>
    <property type="molecule type" value="Genomic_DNA"/>
</dbReference>